<feature type="compositionally biased region" description="Low complexity" evidence="1">
    <location>
        <begin position="12"/>
        <end position="25"/>
    </location>
</feature>
<reference evidence="4" key="2">
    <citation type="journal article" date="2013" name="PLoS Genet.">
        <title>Comparative genome structure, secondary metabolite, and effector coding capacity across Cochliobolus pathogens.</title>
        <authorList>
            <person name="Condon B.J."/>
            <person name="Leng Y."/>
            <person name="Wu D."/>
            <person name="Bushley K.E."/>
            <person name="Ohm R.A."/>
            <person name="Otillar R."/>
            <person name="Martin J."/>
            <person name="Schackwitz W."/>
            <person name="Grimwood J."/>
            <person name="MohdZainudin N."/>
            <person name="Xue C."/>
            <person name="Wang R."/>
            <person name="Manning V.A."/>
            <person name="Dhillon B."/>
            <person name="Tu Z.J."/>
            <person name="Steffenson B.J."/>
            <person name="Salamov A."/>
            <person name="Sun H."/>
            <person name="Lowry S."/>
            <person name="LaButti K."/>
            <person name="Han J."/>
            <person name="Copeland A."/>
            <person name="Lindquist E."/>
            <person name="Barry K."/>
            <person name="Schmutz J."/>
            <person name="Baker S.E."/>
            <person name="Ciuffetti L.M."/>
            <person name="Grigoriev I.V."/>
            <person name="Zhong S."/>
            <person name="Turgeon B.G."/>
        </authorList>
    </citation>
    <scope>NUCLEOTIDE SEQUENCE [LARGE SCALE GENOMIC DNA]</scope>
    <source>
        <strain evidence="4">C5 / ATCC 48332 / race O</strain>
    </source>
</reference>
<dbReference type="Proteomes" id="UP000016936">
    <property type="component" value="Unassembled WGS sequence"/>
</dbReference>
<dbReference type="InterPro" id="IPR028889">
    <property type="entry name" value="USP"/>
</dbReference>
<sequence>MTAQDNDLVQSVAVAADEPAAIAPASRRDPIEDADASFTRKRPRLHGSNTLGAMSPEAHSLDTDTHVEMTIRSHPPSSPVRAGEDHSHTGDVAASPSPAPVHSPILISSSDGEAANPPVMVVNDEDDDEDDDDKDEAASPPIMVVDDDDDDDDANDEAVGLAVHMDPEDHFRRFPYSHVGSYASVVRDLAQHVQDIDNDIDADFFLGLSQWLVNLPDPSVDMQGFYVSKAAFWDDFGLLVHKVLSRRVSFTRHDHDHDHRVGDAFYGFLSAYVRTSSFLLLVDALLISQPRPDDIYPLPLISQKHLRHLHTILRSDKAPAYHMVSKEYSVDIRKMVLRLQQDFMTANGARNLLRLANDAILQVPIGTQNHIAVLTSPVLLALGLSIFRSAIPSSAHDRTEFSRSTLLFLEKYMDDLFNLNRTAEASIARDLVQHFHALLFELCLWDKDIEADLVARFLDFRDPDSPTTSSPTEINPRTEQQDEYCQDPGFLAALVANAWKFKILRKYLMKGKMDLRVMSIGMMDSGLVEIFKQYSDNDTVPNHPVMNYLSDFLIDGKIVEYIISVDSHPQILQRSGNIIGFLVVNHRWTDSQADSIWKTIATNPDPRVVSATLTMMRAILHLMKVTDYLYLCTKLYELPINRYTINMLRFLHELSVKVVERATVEDYATRDRRAKPWNVCVRVICDTASQKETDKELLDLHNEAIEHLRGLAPHVPLDERLAIYRECADHISNHSEKATGSVKVIYTLASSLHTGDGFFFQKNQDVTRKILEEIPWLVETEKNAEPRAYQPLALRYRLELLALMICRAGPAMPAGLFPTLWDHTIGSHAISNNARDWAWAQLFQTIKLIPENEYCRQLVSSYLSKMDPCFYTPGMFEFVANYSFPTVRELVTTDDGVKTVLQIPGADLLWSMVLYSPEGSVEDRAARLLASRYVHINEAEGVTLADVEAAHVALVEKCMHEIRDACKTVRESCSDDAIPTVSDAIRHEKEGRCRRIILFQKLLLERLRQKPEFNRAKRADSKIDEMDIPYGDAITIRFQCANGDRQAVSMGPDHTVDDLYRRLCYVSGYTKLNLFAKGHRVDVAAQAEEKLIDIDFGGQLLLQKAPDAKITRPLSGSVAGSSVFESTVTKYFDELFSLMDSNDTISQLLFDYLSFFPARNNIPDSIMTDTASSEGLFPPGKFFQARYAALALQAKLREQIRNSSMDEKFLGKAVQHLNEALLNEKLIGGTISSFQELQLAAVLVTVLLDFLRVERPSSDVSAGYFSYPARLADRLVSILSMALETNEDATVIQDCYGAIIEASLHSRAVWEAFVEHPETLRLHGILLLEDTRQFVREHVAKKIASVCGGDLPSTCPLAKGEVAIQFWAAISAIIPDSVRHSAQSQQLFSIADHVFRAQDEYKRDENLLRAWLAQWSDLLLVYEHKEVVGREDTDYVVFGLTRLLLCCILSLKSFKQPVNAGSIMEQVFKKYIFTKSLPVIGASSVKVPILQSHSRREIYDLMLALVDDSSTYNDLLRLVGEVELEECETALATLSVDRSMEVRSSTGYVGLYNPRAICYANSLLTQLFMNLNFRKFMLGLELQDSNGSQKLLLETQRLFTNMQHSFRRSADPRSFAACVKNSDLMPIDISVQMDADEFYNSLFDQWERQLIKEENKQEFRSFYGGQTLNQIKSKECEHVSERSEPFFAVQCDVVGKSTLHESLQAFVSGDVMEGDNKYKCESCDRYVDAVKRTCFKEVPDNLIFHLKRFEFDLADFSRRKVHDHFEFPPCIDINAYHVDSLSNPTKAHDEDIFDLVGVLVHTGTCEHGHYYSYIRERPSPAGSAAPTWVEFDDSNVVPFDPADIAYRTFGGMTDDTYSRMPKQYSAYMLFYQRRIAIEEDQRRWVTSTNERTLKVPAPQALKEEVDVNNALIIQEYCQFDSNHTKFLRQLHAMSRTINHGSCSEDHAHEKQSLQIVLTHLAHIAWRHTTSDLFTETLLQLRRSVLPCAMCCNVFLKHFATDEGALFNLLVRCPHAKVRAQIRNFLIDCLKVSREKEPTLYGFEGIENDMDSDSLAIATKDGLLVDIIQRLRQTADDSYQSIRGWDDFYLTLTQVVEIGHAEITVFLNQGFLDFCIKLLSIHVHRRLQDDYPEFWRILSKKVGIYNRLIQFFSTLLSHMDTNLPLVPSTLIENRGATLDRECLKFPLTHRERQMLFYWDPELKAIAVPDKAMEMFDLTKAEYFYPGDIVKTMISWMDPHAQSNLFKTINDGVGLDPPFCDAYVQAALSFCETSPAAENVIRLITTVSKAIASANRLEEERLPNGMAVLDFFIGLLKAENEALFEQRHPYVFFYWVMARSRIWAPALLLNPLESVRQSAELLVSELYKDHDDEWPTDMVAFKWRSLRELLGEMMQRIIFEKDAGMLRIHMTPLISSCQFLLRQIFELVHSEDPDPNLDIYRDDANDSARIYAWQTDIEPRLHSWPQDDSRLSAGDLYDQSDFGSESDVEGVAGVE</sequence>
<dbReference type="PROSITE" id="PS00973">
    <property type="entry name" value="USP_2"/>
    <property type="match status" value="1"/>
</dbReference>
<protein>
    <recommendedName>
        <fullName evidence="2">USP domain-containing protein</fullName>
    </recommendedName>
</protein>
<dbReference type="EMBL" id="KB445574">
    <property type="protein sequence ID" value="EMD93042.1"/>
    <property type="molecule type" value="Genomic_DNA"/>
</dbReference>
<dbReference type="InterPro" id="IPR018200">
    <property type="entry name" value="USP_CS"/>
</dbReference>
<dbReference type="Pfam" id="PF12030">
    <property type="entry name" value="DUF3517"/>
    <property type="match status" value="1"/>
</dbReference>
<dbReference type="PANTHER" id="PTHR24006">
    <property type="entry name" value="UBIQUITIN CARBOXYL-TERMINAL HYDROLASE"/>
    <property type="match status" value="1"/>
</dbReference>
<evidence type="ECO:0000259" key="2">
    <source>
        <dbReference type="PROSITE" id="PS50235"/>
    </source>
</evidence>
<organism evidence="3 4">
    <name type="scientific">Cochliobolus heterostrophus (strain C5 / ATCC 48332 / race O)</name>
    <name type="common">Southern corn leaf blight fungus</name>
    <name type="synonym">Bipolaris maydis</name>
    <dbReference type="NCBI Taxonomy" id="701091"/>
    <lineage>
        <taxon>Eukaryota</taxon>
        <taxon>Fungi</taxon>
        <taxon>Dikarya</taxon>
        <taxon>Ascomycota</taxon>
        <taxon>Pezizomycotina</taxon>
        <taxon>Dothideomycetes</taxon>
        <taxon>Pleosporomycetidae</taxon>
        <taxon>Pleosporales</taxon>
        <taxon>Pleosporineae</taxon>
        <taxon>Pleosporaceae</taxon>
        <taxon>Bipolaris</taxon>
    </lineage>
</organism>
<dbReference type="GO" id="GO:0005829">
    <property type="term" value="C:cytosol"/>
    <property type="evidence" value="ECO:0007669"/>
    <property type="project" value="TreeGrafter"/>
</dbReference>
<dbReference type="GO" id="GO:0004843">
    <property type="term" value="F:cysteine-type deubiquitinase activity"/>
    <property type="evidence" value="ECO:0007669"/>
    <property type="project" value="InterPro"/>
</dbReference>
<evidence type="ECO:0000313" key="4">
    <source>
        <dbReference type="Proteomes" id="UP000016936"/>
    </source>
</evidence>
<dbReference type="Gene3D" id="3.90.70.10">
    <property type="entry name" value="Cysteine proteinases"/>
    <property type="match status" value="1"/>
</dbReference>
<dbReference type="STRING" id="701091.M2UZ80"/>
<dbReference type="Pfam" id="PF00443">
    <property type="entry name" value="UCH"/>
    <property type="match status" value="1"/>
</dbReference>
<feature type="compositionally biased region" description="Acidic residues" evidence="1">
    <location>
        <begin position="123"/>
        <end position="135"/>
    </location>
</feature>
<dbReference type="eggNOG" id="KOG1866">
    <property type="taxonomic scope" value="Eukaryota"/>
</dbReference>
<gene>
    <name evidence="3" type="ORF">COCHEDRAFT_1133452</name>
</gene>
<evidence type="ECO:0000256" key="1">
    <source>
        <dbReference type="SAM" id="MobiDB-lite"/>
    </source>
</evidence>
<dbReference type="OMA" id="FSAIQCE"/>
<reference evidence="3 4" key="1">
    <citation type="journal article" date="2012" name="PLoS Pathog.">
        <title>Diverse lifestyles and strategies of plant pathogenesis encoded in the genomes of eighteen Dothideomycetes fungi.</title>
        <authorList>
            <person name="Ohm R.A."/>
            <person name="Feau N."/>
            <person name="Henrissat B."/>
            <person name="Schoch C.L."/>
            <person name="Horwitz B.A."/>
            <person name="Barry K.W."/>
            <person name="Condon B.J."/>
            <person name="Copeland A.C."/>
            <person name="Dhillon B."/>
            <person name="Glaser F."/>
            <person name="Hesse C.N."/>
            <person name="Kosti I."/>
            <person name="LaButti K."/>
            <person name="Lindquist E.A."/>
            <person name="Lucas S."/>
            <person name="Salamov A.A."/>
            <person name="Bradshaw R.E."/>
            <person name="Ciuffetti L."/>
            <person name="Hamelin R.C."/>
            <person name="Kema G.H.J."/>
            <person name="Lawrence C."/>
            <person name="Scott J.A."/>
            <person name="Spatafora J.W."/>
            <person name="Turgeon B.G."/>
            <person name="de Wit P.J.G.M."/>
            <person name="Zhong S."/>
            <person name="Goodwin S.B."/>
            <person name="Grigoriev I.V."/>
        </authorList>
    </citation>
    <scope>NUCLEOTIDE SEQUENCE [LARGE SCALE GENOMIC DNA]</scope>
    <source>
        <strain evidence="4">C5 / ATCC 48332 / race O</strain>
    </source>
</reference>
<dbReference type="HOGENOM" id="CLU_228178_0_0_1"/>
<feature type="compositionally biased region" description="Low complexity" evidence="1">
    <location>
        <begin position="92"/>
        <end position="104"/>
    </location>
</feature>
<dbReference type="FunFam" id="3.90.70.10:FF:000022">
    <property type="entry name" value="Ubiquitin carboxyl-terminal hydrolase 24"/>
    <property type="match status" value="1"/>
</dbReference>
<feature type="compositionally biased region" description="Acidic residues" evidence="1">
    <location>
        <begin position="145"/>
        <end position="155"/>
    </location>
</feature>
<dbReference type="OrthoDB" id="420187at2759"/>
<evidence type="ECO:0000313" key="3">
    <source>
        <dbReference type="EMBL" id="EMD93042.1"/>
    </source>
</evidence>
<feature type="compositionally biased region" description="Basic and acidic residues" evidence="1">
    <location>
        <begin position="59"/>
        <end position="71"/>
    </location>
</feature>
<dbReference type="InterPro" id="IPR001394">
    <property type="entry name" value="Peptidase_C19_UCH"/>
</dbReference>
<dbReference type="SUPFAM" id="SSF54001">
    <property type="entry name" value="Cysteine proteinases"/>
    <property type="match status" value="1"/>
</dbReference>
<dbReference type="InterPro" id="IPR021905">
    <property type="entry name" value="DUF3517"/>
</dbReference>
<accession>M2UZ80</accession>
<feature type="region of interest" description="Disordered" evidence="1">
    <location>
        <begin position="2470"/>
        <end position="2493"/>
    </location>
</feature>
<dbReference type="PANTHER" id="PTHR24006:SF925">
    <property type="entry name" value="UBIQUITINYL HYDROLASE 1"/>
    <property type="match status" value="1"/>
</dbReference>
<dbReference type="InterPro" id="IPR050164">
    <property type="entry name" value="Peptidase_C19"/>
</dbReference>
<dbReference type="GO" id="GO:0005634">
    <property type="term" value="C:nucleus"/>
    <property type="evidence" value="ECO:0007669"/>
    <property type="project" value="TreeGrafter"/>
</dbReference>
<feature type="domain" description="USP" evidence="2">
    <location>
        <begin position="1549"/>
        <end position="1874"/>
    </location>
</feature>
<keyword evidence="4" id="KW-1185">Reference proteome</keyword>
<feature type="region of interest" description="Disordered" evidence="1">
    <location>
        <begin position="1"/>
        <end position="155"/>
    </location>
</feature>
<proteinExistence type="predicted"/>
<dbReference type="PROSITE" id="PS50235">
    <property type="entry name" value="USP_3"/>
    <property type="match status" value="1"/>
</dbReference>
<name>M2UZ80_COCH5</name>
<dbReference type="InterPro" id="IPR038765">
    <property type="entry name" value="Papain-like_cys_pep_sf"/>
</dbReference>
<dbReference type="GO" id="GO:0016579">
    <property type="term" value="P:protein deubiquitination"/>
    <property type="evidence" value="ECO:0007669"/>
    <property type="project" value="InterPro"/>
</dbReference>